<dbReference type="Proteomes" id="UP000001058">
    <property type="component" value="Unassembled WGS sequence"/>
</dbReference>
<feature type="compositionally biased region" description="Basic and acidic residues" evidence="2">
    <location>
        <begin position="398"/>
        <end position="455"/>
    </location>
</feature>
<feature type="compositionally biased region" description="Basic and acidic residues" evidence="2">
    <location>
        <begin position="179"/>
        <end position="188"/>
    </location>
</feature>
<evidence type="ECO:0000256" key="1">
    <source>
        <dbReference type="SAM" id="Coils"/>
    </source>
</evidence>
<dbReference type="KEGG" id="vcn:VOLCADRAFT_117560"/>
<feature type="compositionally biased region" description="Basic and acidic residues" evidence="2">
    <location>
        <begin position="243"/>
        <end position="257"/>
    </location>
</feature>
<proteinExistence type="predicted"/>
<name>D8TV58_VOLCA</name>
<evidence type="ECO:0000313" key="3">
    <source>
        <dbReference type="EMBL" id="EFJ48645.1"/>
    </source>
</evidence>
<dbReference type="AlphaFoldDB" id="D8TV58"/>
<reference evidence="3 4" key="1">
    <citation type="journal article" date="2010" name="Science">
        <title>Genomic analysis of organismal complexity in the multicellular green alga Volvox carteri.</title>
        <authorList>
            <person name="Prochnik S.E."/>
            <person name="Umen J."/>
            <person name="Nedelcu A.M."/>
            <person name="Hallmann A."/>
            <person name="Miller S.M."/>
            <person name="Nishii I."/>
            <person name="Ferris P."/>
            <person name="Kuo A."/>
            <person name="Mitros T."/>
            <person name="Fritz-Laylin L.K."/>
            <person name="Hellsten U."/>
            <person name="Chapman J."/>
            <person name="Simakov O."/>
            <person name="Rensing S.A."/>
            <person name="Terry A."/>
            <person name="Pangilinan J."/>
            <person name="Kapitonov V."/>
            <person name="Jurka J."/>
            <person name="Salamov A."/>
            <person name="Shapiro H."/>
            <person name="Schmutz J."/>
            <person name="Grimwood J."/>
            <person name="Lindquist E."/>
            <person name="Lucas S."/>
            <person name="Grigoriev I.V."/>
            <person name="Schmitt R."/>
            <person name="Kirk D."/>
            <person name="Rokhsar D.S."/>
        </authorList>
    </citation>
    <scope>NUCLEOTIDE SEQUENCE [LARGE SCALE GENOMIC DNA]</scope>
    <source>
        <strain evidence="4">f. Nagariensis / Eve</strain>
    </source>
</reference>
<feature type="region of interest" description="Disordered" evidence="2">
    <location>
        <begin position="242"/>
        <end position="455"/>
    </location>
</feature>
<dbReference type="RefSeq" id="XP_002950444.1">
    <property type="nucleotide sequence ID" value="XM_002950398.1"/>
</dbReference>
<feature type="compositionally biased region" description="Basic and acidic residues" evidence="2">
    <location>
        <begin position="345"/>
        <end position="390"/>
    </location>
</feature>
<accession>D8TV58</accession>
<evidence type="ECO:0000256" key="2">
    <source>
        <dbReference type="SAM" id="MobiDB-lite"/>
    </source>
</evidence>
<evidence type="ECO:0000313" key="4">
    <source>
        <dbReference type="Proteomes" id="UP000001058"/>
    </source>
</evidence>
<gene>
    <name evidence="3" type="ORF">VOLCADRAFT_117560</name>
</gene>
<dbReference type="EMBL" id="GL378339">
    <property type="protein sequence ID" value="EFJ48645.1"/>
    <property type="molecule type" value="Genomic_DNA"/>
</dbReference>
<dbReference type="OrthoDB" id="549930at2759"/>
<protein>
    <submittedName>
        <fullName evidence="3">Uncharacterized protein</fullName>
    </submittedName>
</protein>
<sequence length="455" mass="51160">MEDDLYGDISEAAIAEGPVDVTLYEGLFAGPSSSGHHETYLQNKINELEELLRERKLEVQALRSQLQERDQQLLNVTTERDILMRNISCLFKTAKEEMTRKQAEINSLRAEVAVAKQQQQQPRPQQRSPQLPIPSLCMDAEVVHPIRPSAPGVAAGSKRGRDTDVKADAGAANGNSRRCGADGAKRDMGVATTGTNSTSFCDNRISDQGALKDPDYSDHRIREDGSDCYEEGCRAGFRGAGELQRRARESDRGRLERAGSSCRAGKPGHERDRGDSDDEDQERPRQRHGQGNAHAREPPGRERSGGVDGRHDYDRQHRGVRAEPSDKRAREVYDGEGSCGAGLRRSRDAEGQRERDSSIDGRGRDLRGKERPGGEDTKRYRDRDAHHQRDPTSAWRAGELRGHERSREGDGRRDRDLQRSREGLSEQKEGRTIRDGDREGRHQHSNRDYRKAERF</sequence>
<feature type="compositionally biased region" description="Polar residues" evidence="2">
    <location>
        <begin position="192"/>
        <end position="201"/>
    </location>
</feature>
<organism evidence="4">
    <name type="scientific">Volvox carteri f. nagariensis</name>
    <dbReference type="NCBI Taxonomy" id="3068"/>
    <lineage>
        <taxon>Eukaryota</taxon>
        <taxon>Viridiplantae</taxon>
        <taxon>Chlorophyta</taxon>
        <taxon>core chlorophytes</taxon>
        <taxon>Chlorophyceae</taxon>
        <taxon>CS clade</taxon>
        <taxon>Chlamydomonadales</taxon>
        <taxon>Volvocaceae</taxon>
        <taxon>Volvox</taxon>
    </lineage>
</organism>
<feature type="region of interest" description="Disordered" evidence="2">
    <location>
        <begin position="148"/>
        <end position="218"/>
    </location>
</feature>
<feature type="coiled-coil region" evidence="1">
    <location>
        <begin position="91"/>
        <end position="118"/>
    </location>
</feature>
<keyword evidence="4" id="KW-1185">Reference proteome</keyword>
<keyword evidence="1" id="KW-0175">Coiled coil</keyword>
<feature type="compositionally biased region" description="Basic and acidic residues" evidence="2">
    <location>
        <begin position="294"/>
        <end position="333"/>
    </location>
</feature>
<dbReference type="GeneID" id="9616729"/>
<dbReference type="InParanoid" id="D8TV58"/>